<dbReference type="Gene3D" id="4.10.240.10">
    <property type="entry name" value="Zn(2)-C6 fungal-type DNA-binding domain"/>
    <property type="match status" value="1"/>
</dbReference>
<dbReference type="GO" id="GO:0003677">
    <property type="term" value="F:DNA binding"/>
    <property type="evidence" value="ECO:0007669"/>
    <property type="project" value="InterPro"/>
</dbReference>
<reference evidence="6 7" key="1">
    <citation type="submission" date="2015-01" db="EMBL/GenBank/DDBJ databases">
        <title>The Genome Sequence of Ochroconis gallopava CBS43764.</title>
        <authorList>
            <consortium name="The Broad Institute Genomics Platform"/>
            <person name="Cuomo C."/>
            <person name="de Hoog S."/>
            <person name="Gorbushina A."/>
            <person name="Stielow B."/>
            <person name="Teixiera M."/>
            <person name="Abouelleil A."/>
            <person name="Chapman S.B."/>
            <person name="Priest M."/>
            <person name="Young S.K."/>
            <person name="Wortman J."/>
            <person name="Nusbaum C."/>
            <person name="Birren B."/>
        </authorList>
    </citation>
    <scope>NUCLEOTIDE SEQUENCE [LARGE SCALE GENOMIC DNA]</scope>
    <source>
        <strain evidence="6 7">CBS 43764</strain>
    </source>
</reference>
<dbReference type="STRING" id="253628.A0A0D1XNU5"/>
<evidence type="ECO:0000256" key="4">
    <source>
        <dbReference type="ARBA" id="ARBA00023242"/>
    </source>
</evidence>
<dbReference type="PROSITE" id="PS00463">
    <property type="entry name" value="ZN2_CY6_FUNGAL_1"/>
    <property type="match status" value="1"/>
</dbReference>
<dbReference type="AlphaFoldDB" id="A0A0D1XNU5"/>
<dbReference type="SMART" id="SM00066">
    <property type="entry name" value="GAL4"/>
    <property type="match status" value="1"/>
</dbReference>
<dbReference type="GeneID" id="27312524"/>
<dbReference type="PROSITE" id="PS50048">
    <property type="entry name" value="ZN2_CY6_FUNGAL_2"/>
    <property type="match status" value="1"/>
</dbReference>
<dbReference type="InterPro" id="IPR036864">
    <property type="entry name" value="Zn2-C6_fun-type_DNA-bd_sf"/>
</dbReference>
<proteinExistence type="predicted"/>
<evidence type="ECO:0000256" key="1">
    <source>
        <dbReference type="ARBA" id="ARBA00022723"/>
    </source>
</evidence>
<dbReference type="SUPFAM" id="SSF57701">
    <property type="entry name" value="Zn2/Cys6 DNA-binding domain"/>
    <property type="match status" value="1"/>
</dbReference>
<keyword evidence="4" id="KW-0539">Nucleus</keyword>
<dbReference type="InterPro" id="IPR001138">
    <property type="entry name" value="Zn2Cys6_DnaBD"/>
</dbReference>
<dbReference type="Pfam" id="PF00172">
    <property type="entry name" value="Zn_clus"/>
    <property type="match status" value="1"/>
</dbReference>
<feature type="domain" description="Zn(2)-C6 fungal-type" evidence="5">
    <location>
        <begin position="23"/>
        <end position="56"/>
    </location>
</feature>
<evidence type="ECO:0000313" key="6">
    <source>
        <dbReference type="EMBL" id="KIW04246.1"/>
    </source>
</evidence>
<dbReference type="HOGENOM" id="CLU_004804_0_2_1"/>
<dbReference type="PANTHER" id="PTHR47840">
    <property type="entry name" value="ZN(II)2CYS6 TRANSCRIPTION FACTOR (EUROFUNG)-RELATED"/>
    <property type="match status" value="1"/>
</dbReference>
<dbReference type="GO" id="GO:0008270">
    <property type="term" value="F:zinc ion binding"/>
    <property type="evidence" value="ECO:0007669"/>
    <property type="project" value="InterPro"/>
</dbReference>
<keyword evidence="7" id="KW-1185">Reference proteome</keyword>
<evidence type="ECO:0000256" key="2">
    <source>
        <dbReference type="ARBA" id="ARBA00023015"/>
    </source>
</evidence>
<dbReference type="OrthoDB" id="5392779at2759"/>
<organism evidence="6 7">
    <name type="scientific">Verruconis gallopava</name>
    <dbReference type="NCBI Taxonomy" id="253628"/>
    <lineage>
        <taxon>Eukaryota</taxon>
        <taxon>Fungi</taxon>
        <taxon>Dikarya</taxon>
        <taxon>Ascomycota</taxon>
        <taxon>Pezizomycotina</taxon>
        <taxon>Dothideomycetes</taxon>
        <taxon>Pleosporomycetidae</taxon>
        <taxon>Venturiales</taxon>
        <taxon>Sympoventuriaceae</taxon>
        <taxon>Verruconis</taxon>
    </lineage>
</organism>
<sequence>MSETTSSATPLPKKRKLRKGTKSCWQCKRRKIRCSFASPHSVSCDGCTSRQLECVSQHYDESQQNVNCSTSESLQSEVEFQSACSRPKSAFVSRGHDLSVTLSPSLSLTTNEDLGEVSQFLIQAWPNSEDLNLLLSIPVNPFLLLHGATCKPYHKCATTLMKVQNMFKLPLCRNVHPVLVARNLLVFAIYLKAATSGDAEKLTALSTSCHILASRFLSLVSRLVTTNDEMVLSLEGVECIMLESMFWNNAGNLRKAWIVNRRAILTAQMMGLHAGKISTIPILEPETRHRVEPSYMWFRLVTTDRYLSLMLGLPQASHEEPFAHLEQPVETAPLGNMEQQMTQVAGFIIQRNNSRKFEISSTLENDQLLQEAAALTSPALWSIGNLHRTVIAKKGPSFEETIQIMIKFAFYHLLIQLHLPFMLQLSADTTENDYSKLTAANASRSALTMFVLFHKSNSVSTYCRGVDFIALVASTALCLAHMQPRGLERVSRGNLSSAIQSLKHQRLGDRGLLEEVLKIMTEKAQSNEDAIAARISGILQPILEVGFEATSSQSRACTLDESHSHEDFGASVDQAGGLHIQIPHLGTIKIAQEDNDSRQDGWKESQCIGTTTTQFYSDVSIAAEDSATYDMNNAAFQSVDISGLDGNDHGWIPNSVEMALSNLFTGESAIDLELV</sequence>
<name>A0A0D1XNU5_9PEZI</name>
<dbReference type="CDD" id="cd12148">
    <property type="entry name" value="fungal_TF_MHR"/>
    <property type="match status" value="1"/>
</dbReference>
<dbReference type="VEuPathDB" id="FungiDB:PV09_04551"/>
<dbReference type="InterPro" id="IPR007219">
    <property type="entry name" value="XnlR_reg_dom"/>
</dbReference>
<evidence type="ECO:0000313" key="7">
    <source>
        <dbReference type="Proteomes" id="UP000053259"/>
    </source>
</evidence>
<gene>
    <name evidence="6" type="ORF">PV09_04551</name>
</gene>
<keyword evidence="1" id="KW-0479">Metal-binding</keyword>
<dbReference type="EMBL" id="KN847541">
    <property type="protein sequence ID" value="KIW04246.1"/>
    <property type="molecule type" value="Genomic_DNA"/>
</dbReference>
<dbReference type="GO" id="GO:0000981">
    <property type="term" value="F:DNA-binding transcription factor activity, RNA polymerase II-specific"/>
    <property type="evidence" value="ECO:0007669"/>
    <property type="project" value="InterPro"/>
</dbReference>
<accession>A0A0D1XNU5</accession>
<dbReference type="RefSeq" id="XP_016214115.1">
    <property type="nucleotide sequence ID" value="XM_016357913.1"/>
</dbReference>
<keyword evidence="2" id="KW-0805">Transcription regulation</keyword>
<dbReference type="Proteomes" id="UP000053259">
    <property type="component" value="Unassembled WGS sequence"/>
</dbReference>
<evidence type="ECO:0000259" key="5">
    <source>
        <dbReference type="PROSITE" id="PS50048"/>
    </source>
</evidence>
<dbReference type="InParanoid" id="A0A0D1XNU5"/>
<keyword evidence="3" id="KW-0804">Transcription</keyword>
<dbReference type="SMART" id="SM00906">
    <property type="entry name" value="Fungal_trans"/>
    <property type="match status" value="1"/>
</dbReference>
<evidence type="ECO:0000256" key="3">
    <source>
        <dbReference type="ARBA" id="ARBA00023163"/>
    </source>
</evidence>
<dbReference type="CDD" id="cd00067">
    <property type="entry name" value="GAL4"/>
    <property type="match status" value="1"/>
</dbReference>
<dbReference type="PANTHER" id="PTHR47840:SF1">
    <property type="entry name" value="ZN(II)2CYS6 TRANSCRIPTION FACTOR (EUROFUNG)"/>
    <property type="match status" value="1"/>
</dbReference>
<dbReference type="GO" id="GO:0006351">
    <property type="term" value="P:DNA-templated transcription"/>
    <property type="evidence" value="ECO:0007669"/>
    <property type="project" value="InterPro"/>
</dbReference>
<protein>
    <recommendedName>
        <fullName evidence="5">Zn(2)-C6 fungal-type domain-containing protein</fullName>
    </recommendedName>
</protein>